<keyword evidence="6" id="KW-1185">Reference proteome</keyword>
<dbReference type="OrthoDB" id="9797519at2"/>
<dbReference type="Gene3D" id="3.30.110.60">
    <property type="entry name" value="YhbY-like"/>
    <property type="match status" value="1"/>
</dbReference>
<feature type="compositionally biased region" description="Basic residues" evidence="3">
    <location>
        <begin position="138"/>
        <end position="147"/>
    </location>
</feature>
<evidence type="ECO:0000256" key="3">
    <source>
        <dbReference type="SAM" id="MobiDB-lite"/>
    </source>
</evidence>
<feature type="region of interest" description="Disordered" evidence="3">
    <location>
        <begin position="128"/>
        <end position="147"/>
    </location>
</feature>
<evidence type="ECO:0000313" key="5">
    <source>
        <dbReference type="EMBL" id="AUN96384.1"/>
    </source>
</evidence>
<dbReference type="InterPro" id="IPR017924">
    <property type="entry name" value="RNA-binding_YhbY"/>
</dbReference>
<dbReference type="NCBIfam" id="TIGR00253">
    <property type="entry name" value="RNA_bind_YhbY"/>
    <property type="match status" value="1"/>
</dbReference>
<organism evidence="5 6">
    <name type="scientific">Pseudazoarcus pumilus</name>
    <dbReference type="NCBI Taxonomy" id="2067960"/>
    <lineage>
        <taxon>Bacteria</taxon>
        <taxon>Pseudomonadati</taxon>
        <taxon>Pseudomonadota</taxon>
        <taxon>Betaproteobacteria</taxon>
        <taxon>Rhodocyclales</taxon>
        <taxon>Zoogloeaceae</taxon>
        <taxon>Pseudazoarcus</taxon>
    </lineage>
</organism>
<dbReference type="PANTHER" id="PTHR40065:SF3">
    <property type="entry name" value="RNA-BINDING PROTEIN YHBY"/>
    <property type="match status" value="1"/>
</dbReference>
<dbReference type="Pfam" id="PF01985">
    <property type="entry name" value="CRS1_YhbY"/>
    <property type="match status" value="1"/>
</dbReference>
<dbReference type="InterPro" id="IPR001890">
    <property type="entry name" value="RNA-binding_CRM"/>
</dbReference>
<dbReference type="PANTHER" id="PTHR40065">
    <property type="entry name" value="RNA-BINDING PROTEIN YHBY"/>
    <property type="match status" value="1"/>
</dbReference>
<dbReference type="InterPro" id="IPR051925">
    <property type="entry name" value="RNA-binding_domain"/>
</dbReference>
<dbReference type="EMBL" id="CP025682">
    <property type="protein sequence ID" value="AUN96384.1"/>
    <property type="molecule type" value="Genomic_DNA"/>
</dbReference>
<dbReference type="GO" id="GO:0003723">
    <property type="term" value="F:RNA binding"/>
    <property type="evidence" value="ECO:0007669"/>
    <property type="project" value="UniProtKB-UniRule"/>
</dbReference>
<sequence>MIALTPAQRREFRAAAHHLKPVVTVADNGLSEAVLAEIDRSLQAHELIKVKTQGVEREQRTALMQQICDALEAAPVQSIGNILVVWRVRRDEDTPASSSGETKARGSKRASVAKSARAFAANARRTALMQAAAEKKRAATRRTPRKG</sequence>
<accession>A0A2I6SAV6</accession>
<evidence type="ECO:0000256" key="1">
    <source>
        <dbReference type="ARBA" id="ARBA00022884"/>
    </source>
</evidence>
<protein>
    <submittedName>
        <fullName evidence="5">Ribosome assembly RNA-binding protein YhbY</fullName>
    </submittedName>
</protein>
<dbReference type="SMART" id="SM01103">
    <property type="entry name" value="CRS1_YhbY"/>
    <property type="match status" value="1"/>
</dbReference>
<name>A0A2I6SAV6_9RHOO</name>
<keyword evidence="1 2" id="KW-0694">RNA-binding</keyword>
<evidence type="ECO:0000313" key="6">
    <source>
        <dbReference type="Proteomes" id="UP000242205"/>
    </source>
</evidence>
<dbReference type="AlphaFoldDB" id="A0A2I6SAV6"/>
<proteinExistence type="predicted"/>
<dbReference type="InterPro" id="IPR035920">
    <property type="entry name" value="YhbY-like_sf"/>
</dbReference>
<dbReference type="RefSeq" id="WP_102248423.1">
    <property type="nucleotide sequence ID" value="NZ_CP025682.1"/>
</dbReference>
<reference evidence="5 6" key="1">
    <citation type="submission" date="2018-01" db="EMBL/GenBank/DDBJ databases">
        <authorList>
            <person name="Fu G.-Y."/>
        </authorList>
    </citation>
    <scope>NUCLEOTIDE SEQUENCE [LARGE SCALE GENOMIC DNA]</scope>
    <source>
        <strain evidence="5 6">SY39</strain>
    </source>
</reference>
<feature type="region of interest" description="Disordered" evidence="3">
    <location>
        <begin position="92"/>
        <end position="117"/>
    </location>
</feature>
<dbReference type="SUPFAM" id="SSF75471">
    <property type="entry name" value="YhbY-like"/>
    <property type="match status" value="1"/>
</dbReference>
<dbReference type="Proteomes" id="UP000242205">
    <property type="component" value="Chromosome"/>
</dbReference>
<evidence type="ECO:0000259" key="4">
    <source>
        <dbReference type="PROSITE" id="PS51295"/>
    </source>
</evidence>
<feature type="domain" description="CRM" evidence="4">
    <location>
        <begin position="2"/>
        <end position="98"/>
    </location>
</feature>
<dbReference type="KEGG" id="atw:C0099_07345"/>
<evidence type="ECO:0000256" key="2">
    <source>
        <dbReference type="PROSITE-ProRule" id="PRU00626"/>
    </source>
</evidence>
<dbReference type="PROSITE" id="PS51295">
    <property type="entry name" value="CRM"/>
    <property type="match status" value="1"/>
</dbReference>
<gene>
    <name evidence="5" type="ORF">C0099_07345</name>
</gene>